<accession>A0A5B6VYC4</accession>
<dbReference type="SUPFAM" id="SSF53098">
    <property type="entry name" value="Ribonuclease H-like"/>
    <property type="match status" value="1"/>
</dbReference>
<keyword evidence="2" id="KW-1185">Reference proteome</keyword>
<protein>
    <submittedName>
        <fullName evidence="1">Integrase</fullName>
    </submittedName>
</protein>
<proteinExistence type="predicted"/>
<dbReference type="EMBL" id="SMMG02000005">
    <property type="protein sequence ID" value="KAA3473975.1"/>
    <property type="molecule type" value="Genomic_DNA"/>
</dbReference>
<gene>
    <name evidence="1" type="ORF">EPI10_024310</name>
</gene>
<dbReference type="PANTHER" id="PTHR45835:SF99">
    <property type="entry name" value="CHROMO DOMAIN-CONTAINING PROTEIN-RELATED"/>
    <property type="match status" value="1"/>
</dbReference>
<comment type="caution">
    <text evidence="1">The sequence shown here is derived from an EMBL/GenBank/DDBJ whole genome shotgun (WGS) entry which is preliminary data.</text>
</comment>
<evidence type="ECO:0000313" key="1">
    <source>
        <dbReference type="EMBL" id="KAA3473975.1"/>
    </source>
</evidence>
<reference evidence="2" key="1">
    <citation type="journal article" date="2019" name="Plant Biotechnol. J.">
        <title>Genome sequencing of the Australian wild diploid species Gossypium australe highlights disease resistance and delayed gland morphogenesis.</title>
        <authorList>
            <person name="Cai Y."/>
            <person name="Cai X."/>
            <person name="Wang Q."/>
            <person name="Wang P."/>
            <person name="Zhang Y."/>
            <person name="Cai C."/>
            <person name="Xu Y."/>
            <person name="Wang K."/>
            <person name="Zhou Z."/>
            <person name="Wang C."/>
            <person name="Geng S."/>
            <person name="Li B."/>
            <person name="Dong Q."/>
            <person name="Hou Y."/>
            <person name="Wang H."/>
            <person name="Ai P."/>
            <person name="Liu Z."/>
            <person name="Yi F."/>
            <person name="Sun M."/>
            <person name="An G."/>
            <person name="Cheng J."/>
            <person name="Zhang Y."/>
            <person name="Shi Q."/>
            <person name="Xie Y."/>
            <person name="Shi X."/>
            <person name="Chang Y."/>
            <person name="Huang F."/>
            <person name="Chen Y."/>
            <person name="Hong S."/>
            <person name="Mi L."/>
            <person name="Sun Q."/>
            <person name="Zhang L."/>
            <person name="Zhou B."/>
            <person name="Peng R."/>
            <person name="Zhang X."/>
            <person name="Liu F."/>
        </authorList>
    </citation>
    <scope>NUCLEOTIDE SEQUENCE [LARGE SCALE GENOMIC DNA]</scope>
    <source>
        <strain evidence="2">cv. PA1801</strain>
    </source>
</reference>
<sequence>MFARLSLFDDGSMLVELKVKPTWVDQIRAKQLDDGSLVQRLRQVESGEASEFDLNSDRVLFVCLRTVNYDNQSCRKHIATLTLCNLVGIKCTVIYDNCTGGLVKVEHQFPSRLLQLVKIPWWKWEHVTMDFISGLPLTPTKKDSIWVTVDPLTKSAHSFPIGIHNSPPDSRKNYSDGQSERVIQILEDMLTSCVINFRSSIQMTPYEALYSHKCRTLLCWTKLGDGFWFLILNGRSCVPESIAMEKDPLIWTKGQVKFKIHRTLPYSETGWTGCLLA</sequence>
<dbReference type="InterPro" id="IPR012337">
    <property type="entry name" value="RNaseH-like_sf"/>
</dbReference>
<organism evidence="1 2">
    <name type="scientific">Gossypium australe</name>
    <dbReference type="NCBI Taxonomy" id="47621"/>
    <lineage>
        <taxon>Eukaryota</taxon>
        <taxon>Viridiplantae</taxon>
        <taxon>Streptophyta</taxon>
        <taxon>Embryophyta</taxon>
        <taxon>Tracheophyta</taxon>
        <taxon>Spermatophyta</taxon>
        <taxon>Magnoliopsida</taxon>
        <taxon>eudicotyledons</taxon>
        <taxon>Gunneridae</taxon>
        <taxon>Pentapetalae</taxon>
        <taxon>rosids</taxon>
        <taxon>malvids</taxon>
        <taxon>Malvales</taxon>
        <taxon>Malvaceae</taxon>
        <taxon>Malvoideae</taxon>
        <taxon>Gossypium</taxon>
    </lineage>
</organism>
<dbReference type="Proteomes" id="UP000325315">
    <property type="component" value="Unassembled WGS sequence"/>
</dbReference>
<evidence type="ECO:0000313" key="2">
    <source>
        <dbReference type="Proteomes" id="UP000325315"/>
    </source>
</evidence>
<dbReference type="AlphaFoldDB" id="A0A5B6VYC4"/>
<dbReference type="PANTHER" id="PTHR45835">
    <property type="entry name" value="YALI0A06105P"/>
    <property type="match status" value="1"/>
</dbReference>
<name>A0A5B6VYC4_9ROSI</name>